<dbReference type="Pfam" id="PF01554">
    <property type="entry name" value="MatE"/>
    <property type="match status" value="1"/>
</dbReference>
<comment type="subcellular location">
    <subcellularLocation>
        <location evidence="1">Cell membrane</location>
        <topology evidence="1">Multi-pass membrane protein</topology>
    </subcellularLocation>
</comment>
<feature type="transmembrane region" description="Helical" evidence="6">
    <location>
        <begin position="357"/>
        <end position="375"/>
    </location>
</feature>
<keyword evidence="4 6" id="KW-1133">Transmembrane helix</keyword>
<feature type="transmembrane region" description="Helical" evidence="6">
    <location>
        <begin position="131"/>
        <end position="153"/>
    </location>
</feature>
<dbReference type="RefSeq" id="WP_379583641.1">
    <property type="nucleotide sequence ID" value="NZ_JBHUFV010000106.1"/>
</dbReference>
<dbReference type="InterPro" id="IPR050833">
    <property type="entry name" value="Poly_Biosynth_Transport"/>
</dbReference>
<protein>
    <submittedName>
        <fullName evidence="7">Lipopolysaccharide biosynthesis protein</fullName>
    </submittedName>
</protein>
<sequence>MARGGIAGITGAGVGALAQFLLVVVVTRALSADQAGGFFTATALALMVAGVAKLDAGTGLIYFIARAKTYDYRGISGYIRAAVAPGAALSLAASALLYPHLGPLALALPFVVVADVLLAATRGFGTMRPTVLLDGVLLPVAQLALVGAVAFTSPAGLLPGSSDGHDEQVTGPLAAAWGVPYLLLVVLAAASLRGRVPRTPYLPGTGRDLWRHTAPRSAAGAIQAVFQRLDIVIVALLAGPAQVAVYTAATRFKVVGQLANQGLSQAAQPRLVRAMAEGDLTRARELYQVTTMWLVLLTWPVWLGYALLAPWLLRVFGTGYGDAVPVALVLAATMMVATACGMVDVVLISAGHTTSSLANLLAAVGFTVVLDLALIPTQGALGAALGWSGGALLKNLLPLWQIHQRYGLRPFGRHSLTALRFRSWAAA</sequence>
<dbReference type="Proteomes" id="UP001597368">
    <property type="component" value="Unassembled WGS sequence"/>
</dbReference>
<feature type="transmembrane region" description="Helical" evidence="6">
    <location>
        <begin position="325"/>
        <end position="350"/>
    </location>
</feature>
<evidence type="ECO:0000313" key="7">
    <source>
        <dbReference type="EMBL" id="MFD1940438.1"/>
    </source>
</evidence>
<dbReference type="InterPro" id="IPR002528">
    <property type="entry name" value="MATE_fam"/>
</dbReference>
<feature type="transmembrane region" description="Helical" evidence="6">
    <location>
        <begin position="173"/>
        <end position="192"/>
    </location>
</feature>
<feature type="transmembrane region" description="Helical" evidence="6">
    <location>
        <begin position="41"/>
        <end position="65"/>
    </location>
</feature>
<reference evidence="8" key="1">
    <citation type="journal article" date="2019" name="Int. J. Syst. Evol. Microbiol.">
        <title>The Global Catalogue of Microorganisms (GCM) 10K type strain sequencing project: providing services to taxonomists for standard genome sequencing and annotation.</title>
        <authorList>
            <consortium name="The Broad Institute Genomics Platform"/>
            <consortium name="The Broad Institute Genome Sequencing Center for Infectious Disease"/>
            <person name="Wu L."/>
            <person name="Ma J."/>
        </authorList>
    </citation>
    <scope>NUCLEOTIDE SEQUENCE [LARGE SCALE GENOMIC DNA]</scope>
    <source>
        <strain evidence="8">ICMP 6774ER</strain>
    </source>
</reference>
<dbReference type="EMBL" id="JBHUFV010000106">
    <property type="protein sequence ID" value="MFD1940438.1"/>
    <property type="molecule type" value="Genomic_DNA"/>
</dbReference>
<keyword evidence="5 6" id="KW-0472">Membrane</keyword>
<name>A0ABW4TGI2_9ACTN</name>
<dbReference type="PANTHER" id="PTHR30250">
    <property type="entry name" value="PST FAMILY PREDICTED COLANIC ACID TRANSPORTER"/>
    <property type="match status" value="1"/>
</dbReference>
<evidence type="ECO:0000256" key="1">
    <source>
        <dbReference type="ARBA" id="ARBA00004651"/>
    </source>
</evidence>
<evidence type="ECO:0000256" key="2">
    <source>
        <dbReference type="ARBA" id="ARBA00022475"/>
    </source>
</evidence>
<keyword evidence="3 6" id="KW-0812">Transmembrane</keyword>
<dbReference type="PANTHER" id="PTHR30250:SF27">
    <property type="entry name" value="POLYSACCHARIDE BIOSYNTHESIS PROTEIN"/>
    <property type="match status" value="1"/>
</dbReference>
<keyword evidence="8" id="KW-1185">Reference proteome</keyword>
<proteinExistence type="predicted"/>
<keyword evidence="2" id="KW-1003">Cell membrane</keyword>
<evidence type="ECO:0000256" key="3">
    <source>
        <dbReference type="ARBA" id="ARBA00022692"/>
    </source>
</evidence>
<comment type="caution">
    <text evidence="7">The sequence shown here is derived from an EMBL/GenBank/DDBJ whole genome shotgun (WGS) entry which is preliminary data.</text>
</comment>
<organism evidence="7 8">
    <name type="scientific">Nonomuraea mangrovi</name>
    <dbReference type="NCBI Taxonomy" id="2316207"/>
    <lineage>
        <taxon>Bacteria</taxon>
        <taxon>Bacillati</taxon>
        <taxon>Actinomycetota</taxon>
        <taxon>Actinomycetes</taxon>
        <taxon>Streptosporangiales</taxon>
        <taxon>Streptosporangiaceae</taxon>
        <taxon>Nonomuraea</taxon>
    </lineage>
</organism>
<evidence type="ECO:0000313" key="8">
    <source>
        <dbReference type="Proteomes" id="UP001597368"/>
    </source>
</evidence>
<feature type="transmembrane region" description="Helical" evidence="6">
    <location>
        <begin position="77"/>
        <end position="98"/>
    </location>
</feature>
<evidence type="ECO:0000256" key="4">
    <source>
        <dbReference type="ARBA" id="ARBA00022989"/>
    </source>
</evidence>
<evidence type="ECO:0000256" key="6">
    <source>
        <dbReference type="SAM" id="Phobius"/>
    </source>
</evidence>
<accession>A0ABW4TGI2</accession>
<feature type="transmembrane region" description="Helical" evidence="6">
    <location>
        <begin position="292"/>
        <end position="313"/>
    </location>
</feature>
<feature type="transmembrane region" description="Helical" evidence="6">
    <location>
        <begin position="104"/>
        <end position="124"/>
    </location>
</feature>
<gene>
    <name evidence="7" type="ORF">ACFSKW_54175</name>
</gene>
<evidence type="ECO:0000256" key="5">
    <source>
        <dbReference type="ARBA" id="ARBA00023136"/>
    </source>
</evidence>